<feature type="domain" description="BEACH" evidence="1">
    <location>
        <begin position="1"/>
        <end position="91"/>
    </location>
</feature>
<accession>A0A7J6EXW3</accession>
<evidence type="ECO:0000313" key="2">
    <source>
        <dbReference type="EMBL" id="KAF4363283.1"/>
    </source>
</evidence>
<dbReference type="InterPro" id="IPR050865">
    <property type="entry name" value="BEACH_Domain"/>
</dbReference>
<dbReference type="PROSITE" id="PS50197">
    <property type="entry name" value="BEACH"/>
    <property type="match status" value="1"/>
</dbReference>
<dbReference type="EMBL" id="JAATIP010000176">
    <property type="protein sequence ID" value="KAF4363283.1"/>
    <property type="molecule type" value="Genomic_DNA"/>
</dbReference>
<dbReference type="Proteomes" id="UP000525078">
    <property type="component" value="Unassembled WGS sequence"/>
</dbReference>
<gene>
    <name evidence="2" type="ORF">F8388_001824</name>
</gene>
<name>A0A7J6EXW3_CANSA</name>
<reference evidence="2 3" key="1">
    <citation type="journal article" date="2020" name="bioRxiv">
        <title>Sequence and annotation of 42 cannabis genomes reveals extensive copy number variation in cannabinoid synthesis and pathogen resistance genes.</title>
        <authorList>
            <person name="Mckernan K.J."/>
            <person name="Helbert Y."/>
            <person name="Kane L.T."/>
            <person name="Ebling H."/>
            <person name="Zhang L."/>
            <person name="Liu B."/>
            <person name="Eaton Z."/>
            <person name="Mclaughlin S."/>
            <person name="Kingan S."/>
            <person name="Baybayan P."/>
            <person name="Concepcion G."/>
            <person name="Jordan M."/>
            <person name="Riva A."/>
            <person name="Barbazuk W."/>
            <person name="Harkins T."/>
        </authorList>
    </citation>
    <scope>NUCLEOTIDE SEQUENCE [LARGE SCALE GENOMIC DNA]</scope>
    <source>
        <strain evidence="3">cv. Jamaican Lion 4</strain>
        <tissue evidence="2">Leaf</tissue>
    </source>
</reference>
<dbReference type="InterPro" id="IPR036372">
    <property type="entry name" value="BEACH_dom_sf"/>
</dbReference>
<dbReference type="InterPro" id="IPR000409">
    <property type="entry name" value="BEACH_dom"/>
</dbReference>
<dbReference type="SUPFAM" id="SSF81837">
    <property type="entry name" value="BEACH domain"/>
    <property type="match status" value="1"/>
</dbReference>
<organism evidence="2 3">
    <name type="scientific">Cannabis sativa</name>
    <name type="common">Hemp</name>
    <name type="synonym">Marijuana</name>
    <dbReference type="NCBI Taxonomy" id="3483"/>
    <lineage>
        <taxon>Eukaryota</taxon>
        <taxon>Viridiplantae</taxon>
        <taxon>Streptophyta</taxon>
        <taxon>Embryophyta</taxon>
        <taxon>Tracheophyta</taxon>
        <taxon>Spermatophyta</taxon>
        <taxon>Magnoliopsida</taxon>
        <taxon>eudicotyledons</taxon>
        <taxon>Gunneridae</taxon>
        <taxon>Pentapetalae</taxon>
        <taxon>rosids</taxon>
        <taxon>fabids</taxon>
        <taxon>Rosales</taxon>
        <taxon>Cannabaceae</taxon>
        <taxon>Cannabis</taxon>
    </lineage>
</organism>
<dbReference type="PANTHER" id="PTHR13743">
    <property type="entry name" value="BEIGE/BEACH-RELATED"/>
    <property type="match status" value="1"/>
</dbReference>
<dbReference type="Gene3D" id="1.10.1540.10">
    <property type="entry name" value="BEACH domain"/>
    <property type="match status" value="1"/>
</dbReference>
<evidence type="ECO:0000259" key="1">
    <source>
        <dbReference type="PROSITE" id="PS50197"/>
    </source>
</evidence>
<proteinExistence type="predicted"/>
<evidence type="ECO:0000313" key="3">
    <source>
        <dbReference type="Proteomes" id="UP000525078"/>
    </source>
</evidence>
<dbReference type="PANTHER" id="PTHR13743:SF157">
    <property type="entry name" value="BEACH DOMAIN-CONTAINING PROTEIN C2"/>
    <property type="match status" value="1"/>
</dbReference>
<protein>
    <recommendedName>
        <fullName evidence="1">BEACH domain-containing protein</fullName>
    </recommendedName>
</protein>
<dbReference type="Pfam" id="PF02138">
    <property type="entry name" value="Beach"/>
    <property type="match status" value="1"/>
</dbReference>
<dbReference type="AlphaFoldDB" id="A0A7J6EXW3"/>
<comment type="caution">
    <text evidence="2">The sequence shown here is derived from an EMBL/GenBank/DDBJ whole genome shotgun (WGS) entry which is preliminary data.</text>
</comment>
<sequence length="91" mass="10296">MGIESEKRGIWREKKVGHLELGKLGLLEGNAKVVEAPLEVKKTTESPIDFIHKHRIALESEHVSAHLHEWIDLIFGCSMLVSSVKALDYYC</sequence>